<dbReference type="GO" id="GO:0140359">
    <property type="term" value="F:ABC-type transporter activity"/>
    <property type="evidence" value="ECO:0007669"/>
    <property type="project" value="InterPro"/>
</dbReference>
<dbReference type="PROSITE" id="PS50893">
    <property type="entry name" value="ABC_TRANSPORTER_2"/>
    <property type="match status" value="1"/>
</dbReference>
<evidence type="ECO:0000259" key="9">
    <source>
        <dbReference type="PROSITE" id="PS50893"/>
    </source>
</evidence>
<comment type="subcellular location">
    <subcellularLocation>
        <location evidence="1">Cell membrane</location>
        <topology evidence="1">Multi-pass membrane protein</topology>
    </subcellularLocation>
</comment>
<dbReference type="PROSITE" id="PS50929">
    <property type="entry name" value="ABC_TM1F"/>
    <property type="match status" value="1"/>
</dbReference>
<feature type="transmembrane region" description="Helical" evidence="8">
    <location>
        <begin position="158"/>
        <end position="180"/>
    </location>
</feature>
<dbReference type="InterPro" id="IPR017871">
    <property type="entry name" value="ABC_transporter-like_CS"/>
</dbReference>
<dbReference type="InterPro" id="IPR027417">
    <property type="entry name" value="P-loop_NTPase"/>
</dbReference>
<dbReference type="Pfam" id="PF00005">
    <property type="entry name" value="ABC_tran"/>
    <property type="match status" value="1"/>
</dbReference>
<dbReference type="PANTHER" id="PTHR24221">
    <property type="entry name" value="ATP-BINDING CASSETTE SUB-FAMILY B"/>
    <property type="match status" value="1"/>
</dbReference>
<evidence type="ECO:0000313" key="11">
    <source>
        <dbReference type="EMBL" id="SNS93866.1"/>
    </source>
</evidence>
<evidence type="ECO:0000256" key="7">
    <source>
        <dbReference type="ARBA" id="ARBA00023136"/>
    </source>
</evidence>
<dbReference type="FunFam" id="3.40.50.300:FF:000287">
    <property type="entry name" value="Multidrug ABC transporter ATP-binding protein"/>
    <property type="match status" value="1"/>
</dbReference>
<evidence type="ECO:0000256" key="6">
    <source>
        <dbReference type="ARBA" id="ARBA00022989"/>
    </source>
</evidence>
<dbReference type="InterPro" id="IPR039421">
    <property type="entry name" value="Type_1_exporter"/>
</dbReference>
<evidence type="ECO:0000256" key="8">
    <source>
        <dbReference type="SAM" id="Phobius"/>
    </source>
</evidence>
<proteinExistence type="predicted"/>
<keyword evidence="5" id="KW-0067">ATP-binding</keyword>
<dbReference type="GO" id="GO:0005886">
    <property type="term" value="C:plasma membrane"/>
    <property type="evidence" value="ECO:0007669"/>
    <property type="project" value="UniProtKB-SubCell"/>
</dbReference>
<dbReference type="InterPro" id="IPR003439">
    <property type="entry name" value="ABC_transporter-like_ATP-bd"/>
</dbReference>
<feature type="transmembrane region" description="Helical" evidence="8">
    <location>
        <begin position="55"/>
        <end position="72"/>
    </location>
</feature>
<dbReference type="PROSITE" id="PS00211">
    <property type="entry name" value="ABC_TRANSPORTER_1"/>
    <property type="match status" value="1"/>
</dbReference>
<feature type="domain" description="ABC transmembrane type-1" evidence="10">
    <location>
        <begin position="22"/>
        <end position="298"/>
    </location>
</feature>
<dbReference type="EMBL" id="FZOJ01000028">
    <property type="protein sequence ID" value="SNS93866.1"/>
    <property type="molecule type" value="Genomic_DNA"/>
</dbReference>
<dbReference type="Proteomes" id="UP000198304">
    <property type="component" value="Unassembled WGS sequence"/>
</dbReference>
<keyword evidence="6 8" id="KW-1133">Transmembrane helix</keyword>
<feature type="transmembrane region" description="Helical" evidence="8">
    <location>
        <begin position="133"/>
        <end position="152"/>
    </location>
</feature>
<organism evidence="11 12">
    <name type="scientific">Anaerovirgula multivorans</name>
    <dbReference type="NCBI Taxonomy" id="312168"/>
    <lineage>
        <taxon>Bacteria</taxon>
        <taxon>Bacillati</taxon>
        <taxon>Bacillota</taxon>
        <taxon>Clostridia</taxon>
        <taxon>Peptostreptococcales</taxon>
        <taxon>Natronincolaceae</taxon>
        <taxon>Anaerovirgula</taxon>
    </lineage>
</organism>
<keyword evidence="3 8" id="KW-0812">Transmembrane</keyword>
<evidence type="ECO:0000256" key="5">
    <source>
        <dbReference type="ARBA" id="ARBA00022840"/>
    </source>
</evidence>
<dbReference type="SUPFAM" id="SSF52540">
    <property type="entry name" value="P-loop containing nucleoside triphosphate hydrolases"/>
    <property type="match status" value="1"/>
</dbReference>
<keyword evidence="4" id="KW-0547">Nucleotide-binding</keyword>
<evidence type="ECO:0000259" key="10">
    <source>
        <dbReference type="PROSITE" id="PS50929"/>
    </source>
</evidence>
<accession>A0A239IJD1</accession>
<keyword evidence="12" id="KW-1185">Reference proteome</keyword>
<dbReference type="InterPro" id="IPR011527">
    <property type="entry name" value="ABC1_TM_dom"/>
</dbReference>
<evidence type="ECO:0000256" key="2">
    <source>
        <dbReference type="ARBA" id="ARBA00022448"/>
    </source>
</evidence>
<dbReference type="InterPro" id="IPR003593">
    <property type="entry name" value="AAA+_ATPase"/>
</dbReference>
<evidence type="ECO:0000313" key="12">
    <source>
        <dbReference type="Proteomes" id="UP000198304"/>
    </source>
</evidence>
<dbReference type="SUPFAM" id="SSF90123">
    <property type="entry name" value="ABC transporter transmembrane region"/>
    <property type="match status" value="1"/>
</dbReference>
<dbReference type="RefSeq" id="WP_089284642.1">
    <property type="nucleotide sequence ID" value="NZ_FZOJ01000028.1"/>
</dbReference>
<evidence type="ECO:0000256" key="1">
    <source>
        <dbReference type="ARBA" id="ARBA00004651"/>
    </source>
</evidence>
<dbReference type="PANTHER" id="PTHR24221:SF646">
    <property type="entry name" value="HAEMOLYSIN SECRETION ATP-BINDING PROTEIN"/>
    <property type="match status" value="1"/>
</dbReference>
<sequence>MNLYFRLFTFLKGARGQLALKISIGLFMMSTYVGQAFATAATMRRVFGGGSVDEIFPLLLVIAVLIVIRTFLFRIDEIYGKKIACHIKNRLRERLLMRLMDLGPGYQENYRSGNLQSVLIDGVESLEPFLTGYIPQLLVSLIGSGAVVIYIWTLDPIVGWITAGGLLIAVGAPQIGSNFFKRIILEYWQSYAKLNAQYIDGLQGMTTLKVFQASKIKGQELEAEAKDVYRRSMKSLGASLLDSAIVKWGAAAGAAFATAVGALRVTTGNLPPQHLFVILFLTVECFRPLNDLNRLWHQSFLGFAAARGIFNLLDEPLIVEERNDSTSIAIEASLPELTFKEVSFAYSGGKRPAVKNVSFHIKSGEKVAFVGKSGSGKSTIVQLIMRFFDPQSGSILLNGEDIREYSFEDLRDKIAVVFQDTYLFYGTVSENLRVANPKATQEELERAAQLAGAHEFIAELPQGYDTVIGERGIRLSGGQKQRLSIARAFLKDAPLLILDEATSNVDALSEEKIQHALEHLMKNKTTILIAHRLSTIQSADRIFVMDDQELKEEGNHQELLFKKGFYAQLIKAQHE</sequence>
<dbReference type="Pfam" id="PF00664">
    <property type="entry name" value="ABC_membrane"/>
    <property type="match status" value="1"/>
</dbReference>
<protein>
    <submittedName>
        <fullName evidence="11">ABC-type multidrug transport system, ATPase and permease component</fullName>
    </submittedName>
</protein>
<reference evidence="11 12" key="1">
    <citation type="submission" date="2017-06" db="EMBL/GenBank/DDBJ databases">
        <authorList>
            <person name="Kim H.J."/>
            <person name="Triplett B.A."/>
        </authorList>
    </citation>
    <scope>NUCLEOTIDE SEQUENCE [LARGE SCALE GENOMIC DNA]</scope>
    <source>
        <strain evidence="11 12">SCA</strain>
    </source>
</reference>
<feature type="domain" description="ABC transporter" evidence="9">
    <location>
        <begin position="337"/>
        <end position="572"/>
    </location>
</feature>
<dbReference type="AlphaFoldDB" id="A0A239IJD1"/>
<dbReference type="SMART" id="SM00382">
    <property type="entry name" value="AAA"/>
    <property type="match status" value="1"/>
</dbReference>
<dbReference type="GO" id="GO:0016887">
    <property type="term" value="F:ATP hydrolysis activity"/>
    <property type="evidence" value="ECO:0007669"/>
    <property type="project" value="InterPro"/>
</dbReference>
<dbReference type="InterPro" id="IPR036640">
    <property type="entry name" value="ABC1_TM_sf"/>
</dbReference>
<keyword evidence="7 8" id="KW-0472">Membrane</keyword>
<evidence type="ECO:0000256" key="3">
    <source>
        <dbReference type="ARBA" id="ARBA00022692"/>
    </source>
</evidence>
<name>A0A239IJD1_9FIRM</name>
<dbReference type="Gene3D" id="1.20.1560.10">
    <property type="entry name" value="ABC transporter type 1, transmembrane domain"/>
    <property type="match status" value="1"/>
</dbReference>
<keyword evidence="2" id="KW-0813">Transport</keyword>
<feature type="transmembrane region" description="Helical" evidence="8">
    <location>
        <begin position="20"/>
        <end position="43"/>
    </location>
</feature>
<gene>
    <name evidence="11" type="ORF">SAMN05446037_102853</name>
</gene>
<evidence type="ECO:0000256" key="4">
    <source>
        <dbReference type="ARBA" id="ARBA00022741"/>
    </source>
</evidence>
<dbReference type="GO" id="GO:0005524">
    <property type="term" value="F:ATP binding"/>
    <property type="evidence" value="ECO:0007669"/>
    <property type="project" value="UniProtKB-KW"/>
</dbReference>
<dbReference type="Gene3D" id="3.40.50.300">
    <property type="entry name" value="P-loop containing nucleotide triphosphate hydrolases"/>
    <property type="match status" value="1"/>
</dbReference>
<dbReference type="OrthoDB" id="9762778at2"/>
<dbReference type="GO" id="GO:0034040">
    <property type="term" value="F:ATPase-coupled lipid transmembrane transporter activity"/>
    <property type="evidence" value="ECO:0007669"/>
    <property type="project" value="TreeGrafter"/>
</dbReference>